<dbReference type="GO" id="GO:0003723">
    <property type="term" value="F:RNA binding"/>
    <property type="evidence" value="ECO:0007669"/>
    <property type="project" value="UniProtKB-KW"/>
</dbReference>
<keyword evidence="6" id="KW-1185">Reference proteome</keyword>
<protein>
    <recommendedName>
        <fullName evidence="2">CRISPR system Cms protein Csm4</fullName>
    </recommendedName>
</protein>
<dbReference type="InterPro" id="IPR005510">
    <property type="entry name" value="Csm4"/>
</dbReference>
<dbReference type="AlphaFoldDB" id="A0A2S9KB35"/>
<evidence type="ECO:0000313" key="6">
    <source>
        <dbReference type="Proteomes" id="UP000238326"/>
    </source>
</evidence>
<proteinExistence type="inferred from homology"/>
<evidence type="ECO:0000313" key="5">
    <source>
        <dbReference type="EMBL" id="PRD67676.1"/>
    </source>
</evidence>
<sequence length="315" mass="33793">MRVLCYTLRPLTAFGTPLAGDTLFGQLCWTLRHQLGNARLQVLLEGYATGRPFAVVSDAMPSGHVPLPALPSSTWNSSVNADRKALKKRRWLAVGDLAQPLPQWQSVAKTDAELAPVTERAQPHNTINRQTGTTGTGPFAPYSQSQRWYTQDTRLDLHVALDDSRLSVDELGAALAYIGATGFGRDASIGLGKFELVTAARSVQWHRPAGANRYLTLGPCAPQGLGFCPVRSSWQVLTRFGRHGDAAVQGSSPFKKPLLLAQAGAVFRPETLDPALTIIGQGLGGELQLISAAMPQTVHQGYAPVIPILCPEVAA</sequence>
<dbReference type="OrthoDB" id="9790529at2"/>
<evidence type="ECO:0000256" key="3">
    <source>
        <dbReference type="ARBA" id="ARBA00022884"/>
    </source>
</evidence>
<dbReference type="GO" id="GO:0051607">
    <property type="term" value="P:defense response to virus"/>
    <property type="evidence" value="ECO:0007669"/>
    <property type="project" value="UniProtKB-KW"/>
</dbReference>
<evidence type="ECO:0000256" key="1">
    <source>
        <dbReference type="ARBA" id="ARBA00005772"/>
    </source>
</evidence>
<organism evidence="5 6">
    <name type="scientific">Malikia spinosa</name>
    <dbReference type="NCBI Taxonomy" id="86180"/>
    <lineage>
        <taxon>Bacteria</taxon>
        <taxon>Pseudomonadati</taxon>
        <taxon>Pseudomonadota</taxon>
        <taxon>Betaproteobacteria</taxon>
        <taxon>Burkholderiales</taxon>
        <taxon>Comamonadaceae</taxon>
        <taxon>Malikia</taxon>
    </lineage>
</organism>
<keyword evidence="3" id="KW-0694">RNA-binding</keyword>
<comment type="similarity">
    <text evidence="1">Belongs to the CRISPR-associated Csm4 family.</text>
</comment>
<reference evidence="5 6" key="1">
    <citation type="submission" date="2018-03" db="EMBL/GenBank/DDBJ databases">
        <title>Comparative genomics illustrates the genes involved in a hyperalkaliphilic mechanisms of Serpentinomonas isolated from highly-alkaline calcium-rich serpentinized springs.</title>
        <authorList>
            <person name="Suzuki S."/>
            <person name="Ishii S."/>
            <person name="Walworth N."/>
            <person name="Bird L."/>
            <person name="Kuenen J.G."/>
            <person name="Nealson K.H."/>
        </authorList>
    </citation>
    <scope>NUCLEOTIDE SEQUENCE [LARGE SCALE GENOMIC DNA]</scope>
    <source>
        <strain evidence="5 6">83</strain>
    </source>
</reference>
<comment type="caution">
    <text evidence="5">The sequence shown here is derived from an EMBL/GenBank/DDBJ whole genome shotgun (WGS) entry which is preliminary data.</text>
</comment>
<keyword evidence="4" id="KW-0051">Antiviral defense</keyword>
<dbReference type="RefSeq" id="WP_105730766.1">
    <property type="nucleotide sequence ID" value="NZ_DAIPCI010000028.1"/>
</dbReference>
<dbReference type="Proteomes" id="UP000238326">
    <property type="component" value="Unassembled WGS sequence"/>
</dbReference>
<name>A0A2S9KB35_9BURK</name>
<dbReference type="NCBIfam" id="TIGR01903">
    <property type="entry name" value="cas5_csm4"/>
    <property type="match status" value="1"/>
</dbReference>
<dbReference type="EMBL" id="PVLR01000048">
    <property type="protein sequence ID" value="PRD67676.1"/>
    <property type="molecule type" value="Genomic_DNA"/>
</dbReference>
<gene>
    <name evidence="5" type="ORF">C6P61_15120</name>
</gene>
<evidence type="ECO:0000256" key="2">
    <source>
        <dbReference type="ARBA" id="ARBA00016109"/>
    </source>
</evidence>
<accession>A0A2S9KB35</accession>
<evidence type="ECO:0000256" key="4">
    <source>
        <dbReference type="ARBA" id="ARBA00023118"/>
    </source>
</evidence>